<dbReference type="InterPro" id="IPR007492">
    <property type="entry name" value="LytTR_DNA-bd_dom"/>
</dbReference>
<dbReference type="GO" id="GO:0003677">
    <property type="term" value="F:DNA binding"/>
    <property type="evidence" value="ECO:0007669"/>
    <property type="project" value="InterPro"/>
</dbReference>
<evidence type="ECO:0000313" key="2">
    <source>
        <dbReference type="EMBL" id="MBO0930223.1"/>
    </source>
</evidence>
<protein>
    <submittedName>
        <fullName evidence="2">LytTR family transcriptional regulator</fullName>
    </submittedName>
</protein>
<dbReference type="AlphaFoldDB" id="A0A939G2Y4"/>
<keyword evidence="3" id="KW-1185">Reference proteome</keyword>
<dbReference type="SMART" id="SM00850">
    <property type="entry name" value="LytTR"/>
    <property type="match status" value="1"/>
</dbReference>
<organism evidence="2 3">
    <name type="scientific">Fibrella aquatilis</name>
    <dbReference type="NCBI Taxonomy" id="2817059"/>
    <lineage>
        <taxon>Bacteria</taxon>
        <taxon>Pseudomonadati</taxon>
        <taxon>Bacteroidota</taxon>
        <taxon>Cytophagia</taxon>
        <taxon>Cytophagales</taxon>
        <taxon>Spirosomataceae</taxon>
        <taxon>Fibrella</taxon>
    </lineage>
</organism>
<gene>
    <name evidence="2" type="ORF">J2I48_04415</name>
</gene>
<dbReference type="GO" id="GO:0000156">
    <property type="term" value="F:phosphorelay response regulator activity"/>
    <property type="evidence" value="ECO:0007669"/>
    <property type="project" value="InterPro"/>
</dbReference>
<evidence type="ECO:0000313" key="3">
    <source>
        <dbReference type="Proteomes" id="UP000664795"/>
    </source>
</evidence>
<dbReference type="Proteomes" id="UP000664795">
    <property type="component" value="Unassembled WGS sequence"/>
</dbReference>
<dbReference type="EMBL" id="JAFMYU010000003">
    <property type="protein sequence ID" value="MBO0930223.1"/>
    <property type="molecule type" value="Genomic_DNA"/>
</dbReference>
<dbReference type="PROSITE" id="PS50930">
    <property type="entry name" value="HTH_LYTTR"/>
    <property type="match status" value="1"/>
</dbReference>
<dbReference type="Gene3D" id="2.40.50.1020">
    <property type="entry name" value="LytTr DNA-binding domain"/>
    <property type="match status" value="1"/>
</dbReference>
<comment type="caution">
    <text evidence="2">The sequence shown here is derived from an EMBL/GenBank/DDBJ whole genome shotgun (WGS) entry which is preliminary data.</text>
</comment>
<dbReference type="InterPro" id="IPR046947">
    <property type="entry name" value="LytR-like"/>
</dbReference>
<dbReference type="Pfam" id="PF04397">
    <property type="entry name" value="LytTR"/>
    <property type="match status" value="1"/>
</dbReference>
<accession>A0A939G2Y4</accession>
<name>A0A939G2Y4_9BACT</name>
<dbReference type="PANTHER" id="PTHR37299">
    <property type="entry name" value="TRANSCRIPTIONAL REGULATOR-RELATED"/>
    <property type="match status" value="1"/>
</dbReference>
<feature type="domain" description="HTH LytTR-type" evidence="1">
    <location>
        <begin position="31"/>
        <end position="125"/>
    </location>
</feature>
<dbReference type="RefSeq" id="WP_207334192.1">
    <property type="nucleotide sequence ID" value="NZ_JAFMYU010000003.1"/>
</dbReference>
<evidence type="ECO:0000259" key="1">
    <source>
        <dbReference type="PROSITE" id="PS50930"/>
    </source>
</evidence>
<reference evidence="2 3" key="1">
    <citation type="submission" date="2021-03" db="EMBL/GenBank/DDBJ databases">
        <title>Fibrella sp. HMF5036 genome sequencing and assembly.</title>
        <authorList>
            <person name="Kang H."/>
            <person name="Kim H."/>
            <person name="Bae S."/>
            <person name="Joh K."/>
        </authorList>
    </citation>
    <scope>NUCLEOTIDE SEQUENCE [LARGE SCALE GENOMIC DNA]</scope>
    <source>
        <strain evidence="2 3">HMF5036</strain>
    </source>
</reference>
<sequence>MSTATNASSARVNAEELQNLRLYQREVGQQTFPVANLVFLQSETNYTWLYWQDGKRMLMPRTLKFYEPKLPKQHFFRLHRNCVVNAHYVVAVEREHGGIFVLLTTGERLAISRRRWTAVKQFIHQYKQTRVN</sequence>
<proteinExistence type="predicted"/>
<dbReference type="PANTHER" id="PTHR37299:SF1">
    <property type="entry name" value="STAGE 0 SPORULATION PROTEIN A HOMOLOG"/>
    <property type="match status" value="1"/>
</dbReference>